<dbReference type="InterPro" id="IPR011011">
    <property type="entry name" value="Znf_FYVE_PHD"/>
</dbReference>
<accession>A0AAD7U6Y9</accession>
<reference evidence="9" key="1">
    <citation type="submission" date="2023-01" db="EMBL/GenBank/DDBJ databases">
        <title>Metagenome sequencing of chrysophaentin producing Chrysophaeum taylorii.</title>
        <authorList>
            <person name="Davison J."/>
            <person name="Bewley C."/>
        </authorList>
    </citation>
    <scope>NUCLEOTIDE SEQUENCE</scope>
    <source>
        <strain evidence="9">NIES-1699</strain>
    </source>
</reference>
<dbReference type="Gene3D" id="3.40.50.300">
    <property type="entry name" value="P-loop containing nucleotide triphosphate hydrolases"/>
    <property type="match status" value="1"/>
</dbReference>
<name>A0AAD7U6Y9_9STRA</name>
<dbReference type="GO" id="GO:0016787">
    <property type="term" value="F:hydrolase activity"/>
    <property type="evidence" value="ECO:0007669"/>
    <property type="project" value="UniProtKB-KW"/>
</dbReference>
<dbReference type="CDD" id="cd18793">
    <property type="entry name" value="SF2_C_SNF"/>
    <property type="match status" value="1"/>
</dbReference>
<dbReference type="SMART" id="SM00487">
    <property type="entry name" value="DEXDc"/>
    <property type="match status" value="1"/>
</dbReference>
<dbReference type="InterPro" id="IPR049730">
    <property type="entry name" value="SNF2/RAD54-like_C"/>
</dbReference>
<dbReference type="Gene3D" id="3.30.40.10">
    <property type="entry name" value="Zinc/RING finger domain, C3HC4 (zinc finger)"/>
    <property type="match status" value="1"/>
</dbReference>
<dbReference type="InterPro" id="IPR027417">
    <property type="entry name" value="P-loop_NTPase"/>
</dbReference>
<dbReference type="InterPro" id="IPR000330">
    <property type="entry name" value="SNF2_N"/>
</dbReference>
<keyword evidence="2" id="KW-0863">Zinc-finger</keyword>
<evidence type="ECO:0000313" key="9">
    <source>
        <dbReference type="EMBL" id="KAJ8598990.1"/>
    </source>
</evidence>
<evidence type="ECO:0000256" key="4">
    <source>
        <dbReference type="ARBA" id="ARBA00022833"/>
    </source>
</evidence>
<evidence type="ECO:0000313" key="10">
    <source>
        <dbReference type="Proteomes" id="UP001230188"/>
    </source>
</evidence>
<evidence type="ECO:0000256" key="1">
    <source>
        <dbReference type="ARBA" id="ARBA00022723"/>
    </source>
</evidence>
<protein>
    <submittedName>
        <fullName evidence="9">Uncharacterized protein</fullName>
    </submittedName>
</protein>
<evidence type="ECO:0000259" key="6">
    <source>
        <dbReference type="PROSITE" id="PS51050"/>
    </source>
</evidence>
<dbReference type="Pfam" id="PF00176">
    <property type="entry name" value="SNF2-rel_dom"/>
    <property type="match status" value="1"/>
</dbReference>
<evidence type="ECO:0000256" key="3">
    <source>
        <dbReference type="ARBA" id="ARBA00022801"/>
    </source>
</evidence>
<keyword evidence="3" id="KW-0378">Hydrolase</keyword>
<keyword evidence="10" id="KW-1185">Reference proteome</keyword>
<dbReference type="InterPro" id="IPR013083">
    <property type="entry name" value="Znf_RING/FYVE/PHD"/>
</dbReference>
<dbReference type="EMBL" id="JAQMWT010000595">
    <property type="protein sequence ID" value="KAJ8598990.1"/>
    <property type="molecule type" value="Genomic_DNA"/>
</dbReference>
<dbReference type="PROSITE" id="PS51050">
    <property type="entry name" value="ZF_CW"/>
    <property type="match status" value="1"/>
</dbReference>
<dbReference type="SMART" id="SM00490">
    <property type="entry name" value="HELICc"/>
    <property type="match status" value="1"/>
</dbReference>
<evidence type="ECO:0000256" key="5">
    <source>
        <dbReference type="SAM" id="MobiDB-lite"/>
    </source>
</evidence>
<dbReference type="Gene3D" id="3.30.40.100">
    <property type="match status" value="1"/>
</dbReference>
<comment type="caution">
    <text evidence="9">The sequence shown here is derived from an EMBL/GenBank/DDBJ whole genome shotgun (WGS) entry which is preliminary data.</text>
</comment>
<dbReference type="SUPFAM" id="SSF57903">
    <property type="entry name" value="FYVE/PHD zinc finger"/>
    <property type="match status" value="1"/>
</dbReference>
<evidence type="ECO:0000259" key="8">
    <source>
        <dbReference type="PROSITE" id="PS51194"/>
    </source>
</evidence>
<feature type="domain" description="CW-type" evidence="6">
    <location>
        <begin position="1269"/>
        <end position="1318"/>
    </location>
</feature>
<proteinExistence type="predicted"/>
<feature type="domain" description="Helicase C-terminal" evidence="8">
    <location>
        <begin position="476"/>
        <end position="626"/>
    </location>
</feature>
<dbReference type="PANTHER" id="PTHR10799">
    <property type="entry name" value="SNF2/RAD54 HELICASE FAMILY"/>
    <property type="match status" value="1"/>
</dbReference>
<keyword evidence="4" id="KW-0862">Zinc</keyword>
<dbReference type="PROSITE" id="PS51194">
    <property type="entry name" value="HELICASE_CTER"/>
    <property type="match status" value="1"/>
</dbReference>
<organism evidence="9 10">
    <name type="scientific">Chrysophaeum taylorii</name>
    <dbReference type="NCBI Taxonomy" id="2483200"/>
    <lineage>
        <taxon>Eukaryota</taxon>
        <taxon>Sar</taxon>
        <taxon>Stramenopiles</taxon>
        <taxon>Ochrophyta</taxon>
        <taxon>Pelagophyceae</taxon>
        <taxon>Pelagomonadales</taxon>
        <taxon>Pelagomonadaceae</taxon>
        <taxon>Chrysophaeum</taxon>
    </lineage>
</organism>
<dbReference type="GO" id="GO:0008270">
    <property type="term" value="F:zinc ion binding"/>
    <property type="evidence" value="ECO:0007669"/>
    <property type="project" value="UniProtKB-KW"/>
</dbReference>
<sequence>MTSERPRRTRKTRLVMRDGEQVLRANDYDLQEGEKSVWDRELAEAEPDEPLEETTTTKTKKAKKAGAPCGATKRKAAANGAAVGKKKNKVEASEMKALIAEEIAARRDRRAAFALRHAEAMRAFGAKLPTTPPSMAEPATVAAVAPRELTATLRPHQEEGLRWLVSMHDDGVSQILGDEMGLGKTIQTIALLTYLRFSRKLRGPSLVVCPLSVLSSWMVEFKKFSPSMRIVKLHSSDADERERIRRDVLRNPFGYDVVVTTYEMAKSMATVLGGTTWWRYLILDEGHWCKSETSEISRAVRRVHFGHCLLLTGTPLQNNLHELWALLNLLHPDWFPSSDKFDGAFELDGAAAKSDRAALDKAHRLLKPLMLRRLKQDVERGLPPKLETKILCPLTECQAFWYKRLLLKGSAQALDALEKAGADSKAPAATAAWKKLQSLMMQLRKCANHPYLFEGADPNPGVTDEALVEASGKLKMLDRLLDRLIKAGHRCVVFSQFTSQLDIIDDMLRWRDIRYCRLDGDTNRVQRTVDINAFNAPGSRIKVFIMSTRAGGLGINLQTADTCILYDSDWNPQADLQVHTIYLAQIGQTKPVHVYRLVTEGTVEERIVQRAEHKLYLDKMVNRDGADAATAADTVGNDELLSALTFGADAIVESGGDEDRFDDASIDAIIDRTRSAEANVEGLISGGAAKQAVSYQPATTNQSIRMLKGVVLGDKKDAVKDTMTDIAVEWAKKRRHKQRLITTRVAGVGEVAVLASTIDDSDAADLVTKKADAMAVDADAEVNRKRQVEWEMAAAAAALDAVGDHQKAGRDYDHMDECMACWDGGDLIMCDFCPTSWHMGCLEKLNCKLPSSAKQIRWACPHHSCAVCARTSSAAGGLLFRCAVCPQSFCEDHLPASARIIGRSRRFQDLGQRHPGQACFVLCAAECAKWAIENGEIGDADDYGTASGIIGATGVDTTAATSTFKRAKAPSRKPTITDLDRLDAIPRAALSKLVHETQSATLASALPRLAAKLKDASSRGAATTLRDLLLTDAAAVDERISMTDVQALAVNWRGAACLVPADATKRELLAAAASLALRFERSLDTLKTYELEALSAFLDVAKLRLPFDSEDGSMLRAMVIVPGRPALSRKMMMQLISVFLAWPRQSALFFVSMPAKYLRYKDVEAAEKAVDTLKRGRKKDNALMRAAKALRAEFEKRVEFAYGGGSSSYVFLYTLIPASVAGQLNLPIKTGSVIIPPTETCRIAAVADATLKIVSTQQHNRFVTDPSFMALGDDWVLCNKCNQWRRLPVWVAPNSLGPKWYCSDRLGTLCSSPLDTGAAEVAEQEGTVSTFELARRRREEVSQRQRESVMRQQQLITAMFAEKPKPQSSIAVAPTPPSENPSNLKGFVAHSPKRPLASPKQPLGMRNDNVIDLT</sequence>
<dbReference type="PROSITE" id="PS51192">
    <property type="entry name" value="HELICASE_ATP_BIND_1"/>
    <property type="match status" value="1"/>
</dbReference>
<gene>
    <name evidence="9" type="ORF">CTAYLR_009469</name>
</gene>
<feature type="region of interest" description="Disordered" evidence="5">
    <location>
        <begin position="1363"/>
        <end position="1414"/>
    </location>
</feature>
<dbReference type="InterPro" id="IPR001650">
    <property type="entry name" value="Helicase_C-like"/>
</dbReference>
<evidence type="ECO:0000256" key="2">
    <source>
        <dbReference type="ARBA" id="ARBA00022771"/>
    </source>
</evidence>
<dbReference type="Pfam" id="PF00271">
    <property type="entry name" value="Helicase_C"/>
    <property type="match status" value="1"/>
</dbReference>
<dbReference type="InterPro" id="IPR038718">
    <property type="entry name" value="SNF2-like_sf"/>
</dbReference>
<dbReference type="Gene3D" id="3.40.50.10810">
    <property type="entry name" value="Tandem AAA-ATPase domain"/>
    <property type="match status" value="1"/>
</dbReference>
<feature type="domain" description="Helicase ATP-binding" evidence="7">
    <location>
        <begin position="165"/>
        <end position="333"/>
    </location>
</feature>
<keyword evidence="1" id="KW-0479">Metal-binding</keyword>
<dbReference type="SUPFAM" id="SSF52540">
    <property type="entry name" value="P-loop containing nucleoside triphosphate hydrolases"/>
    <property type="match status" value="2"/>
</dbReference>
<dbReference type="GO" id="GO:0005524">
    <property type="term" value="F:ATP binding"/>
    <property type="evidence" value="ECO:0007669"/>
    <property type="project" value="InterPro"/>
</dbReference>
<dbReference type="InterPro" id="IPR014001">
    <property type="entry name" value="Helicase_ATP-bd"/>
</dbReference>
<dbReference type="Pfam" id="PF07496">
    <property type="entry name" value="zf-CW"/>
    <property type="match status" value="1"/>
</dbReference>
<evidence type="ECO:0000259" key="7">
    <source>
        <dbReference type="PROSITE" id="PS51192"/>
    </source>
</evidence>
<dbReference type="Proteomes" id="UP001230188">
    <property type="component" value="Unassembled WGS sequence"/>
</dbReference>
<feature type="region of interest" description="Disordered" evidence="5">
    <location>
        <begin position="39"/>
        <end position="71"/>
    </location>
</feature>
<dbReference type="InterPro" id="IPR011124">
    <property type="entry name" value="Znf_CW"/>
</dbReference>